<protein>
    <submittedName>
        <fullName evidence="2">Uncharacterized protein</fullName>
    </submittedName>
</protein>
<dbReference type="EMBL" id="QKVK01000001">
    <property type="protein sequence ID" value="PZF78468.1"/>
    <property type="molecule type" value="Genomic_DNA"/>
</dbReference>
<feature type="coiled-coil region" evidence="1">
    <location>
        <begin position="224"/>
        <end position="383"/>
    </location>
</feature>
<dbReference type="SUPFAM" id="SSF52540">
    <property type="entry name" value="P-loop containing nucleoside triphosphate hydrolases"/>
    <property type="match status" value="1"/>
</dbReference>
<feature type="coiled-coil region" evidence="1">
    <location>
        <begin position="476"/>
        <end position="525"/>
    </location>
</feature>
<reference evidence="3" key="1">
    <citation type="submission" date="2018-06" db="EMBL/GenBank/DDBJ databases">
        <title>Aestuariibacter litoralis strain KCTC 52945T.</title>
        <authorList>
            <person name="Li X."/>
            <person name="Salam N."/>
            <person name="Li J.-L."/>
            <person name="Chen Y.-M."/>
            <person name="Yang Z.-W."/>
            <person name="Zhang L.-Y."/>
            <person name="Han M.-X."/>
            <person name="Xiao M."/>
            <person name="Li W.-J."/>
        </authorList>
    </citation>
    <scope>NUCLEOTIDE SEQUENCE [LARGE SCALE GENOMIC DNA]</scope>
    <source>
        <strain evidence="3">KCTC 52945</strain>
    </source>
</reference>
<dbReference type="PANTHER" id="PTHR41259:SF1">
    <property type="entry name" value="DOUBLE-STRAND BREAK REPAIR RAD50 ATPASE, PUTATIVE-RELATED"/>
    <property type="match status" value="1"/>
</dbReference>
<dbReference type="AlphaFoldDB" id="A0A2W2BE26"/>
<dbReference type="InterPro" id="IPR027417">
    <property type="entry name" value="P-loop_NTPase"/>
</dbReference>
<organism evidence="2 3">
    <name type="scientific">Aestuariivirga litoralis</name>
    <dbReference type="NCBI Taxonomy" id="2650924"/>
    <lineage>
        <taxon>Bacteria</taxon>
        <taxon>Pseudomonadati</taxon>
        <taxon>Pseudomonadota</taxon>
        <taxon>Alphaproteobacteria</taxon>
        <taxon>Hyphomicrobiales</taxon>
        <taxon>Aestuariivirgaceae</taxon>
        <taxon>Aestuariivirga</taxon>
    </lineage>
</organism>
<sequence>MKLSHVSVEGCGRFGTPARIEGFGTGVNILSARNEAGKSTLFRAIRTCLFERHSSTAKDIAALATDGLSLPVSIRVGFEHGGRQYEIAKSFLKGKSASLTRDGVEIARNAEADEHVWDLLGIAPRSTRALDEASYGLLWVQQGHSFALPEPSEAAASQLNAVIQQEVGTLVGGERARQLLATVKDELGKYLTDSGRPRVGGALHAAIEETARLTAERLDVDNRLAALDAKLDELGHQRAELRSAGDHAMAAQMKADLEDTRRKLAEAETAGEELKRLRDDERQAHELAEAQEGRLQELKRRAATIDAQRARLKTLAGEIAPLEQEIAAATAALDELARRRKALGDEADALEREERELARLADLAEKRARRAALAGRLDRLQQLRGRAAANEAALKAALVDEAAQKALDALETEEAKLHARLDAGAPRVAIEARPGATVMIDGTAVSGTAAKSVTQPVVITVGDDVAITVSPPQATREAAEAALAAHREKLRALLAACGAADAAELRRLRAERVALEDQARDIRAERNALALGDGVNAEIDRLQAAIGEIDAAAVDEAEADASALDARKQQATERHSALRAALSGVTAQIGAQGDLLGKLREARASLAGQAEQIHAGLASDLALLPDAGRDRMLGDCDSELGRRRDAHRVKAALLAEKQAQAPEDGAVERLRARMDRLAAAMKGQQERLDQLRERIARLEGEVQVAGGDGLGERAATLALQQQMALAEEARIAERVEVLKLLRRTVEESYAQRREQLNAPLRRHLKPFLHDVFPRAEIELGENFAIAGLSRSGPAAELFGRLSLGTQEQVAVLVRLAMGAMICERGADVPIILDDALVFSDDDRIEQMFDAINRAGRNQQVIVLTCRARSFTSLGGTQLQIV</sequence>
<evidence type="ECO:0000256" key="1">
    <source>
        <dbReference type="SAM" id="Coils"/>
    </source>
</evidence>
<feature type="coiled-coil region" evidence="1">
    <location>
        <begin position="667"/>
        <end position="708"/>
    </location>
</feature>
<comment type="caution">
    <text evidence="2">The sequence shown here is derived from an EMBL/GenBank/DDBJ whole genome shotgun (WGS) entry which is preliminary data.</text>
</comment>
<evidence type="ECO:0000313" key="3">
    <source>
        <dbReference type="Proteomes" id="UP000248795"/>
    </source>
</evidence>
<accession>A0A2W2BE26</accession>
<keyword evidence="3" id="KW-1185">Reference proteome</keyword>
<keyword evidence="1" id="KW-0175">Coiled coil</keyword>
<gene>
    <name evidence="2" type="ORF">DK847_01225</name>
</gene>
<dbReference type="Gene3D" id="3.40.50.300">
    <property type="entry name" value="P-loop containing nucleotide triphosphate hydrolases"/>
    <property type="match status" value="2"/>
</dbReference>
<dbReference type="PANTHER" id="PTHR41259">
    <property type="entry name" value="DOUBLE-STRAND BREAK REPAIR RAD50 ATPASE, PUTATIVE-RELATED"/>
    <property type="match status" value="1"/>
</dbReference>
<evidence type="ECO:0000313" key="2">
    <source>
        <dbReference type="EMBL" id="PZF78468.1"/>
    </source>
</evidence>
<proteinExistence type="predicted"/>
<dbReference type="Proteomes" id="UP000248795">
    <property type="component" value="Unassembled WGS sequence"/>
</dbReference>
<dbReference type="RefSeq" id="WP_111195795.1">
    <property type="nucleotide sequence ID" value="NZ_QKVK01000001.1"/>
</dbReference>
<name>A0A2W2BE26_9HYPH</name>